<sequence length="120" mass="13813">MQKIDVNNVTCSFQHCTRVVRLLQRSQMTLRQAVSSIEVLETMHPSEFLEFRDYLTPASGLQSVQFRSLEQLLGLPNAMRAHINNASVFSYLDDHEQEKLKAEADEPSINEVLLRLLLRL</sequence>
<dbReference type="GO" id="GO:0019441">
    <property type="term" value="P:L-tryptophan catabolic process to kynurenine"/>
    <property type="evidence" value="ECO:0007669"/>
    <property type="project" value="InterPro"/>
</dbReference>
<dbReference type="GO" id="GO:0046872">
    <property type="term" value="F:metal ion binding"/>
    <property type="evidence" value="ECO:0007669"/>
    <property type="project" value="InterPro"/>
</dbReference>
<gene>
    <name evidence="1" type="primary">kynA_1</name>
    <name evidence="2" type="synonym">kynA</name>
    <name evidence="1" type="ORF">CM83_98976</name>
    <name evidence="2" type="ORF">g.94870</name>
</gene>
<proteinExistence type="predicted"/>
<dbReference type="AlphaFoldDB" id="A0A0A9XZZ9"/>
<reference evidence="1" key="2">
    <citation type="submission" date="2014-07" db="EMBL/GenBank/DDBJ databases">
        <authorList>
            <person name="Hull J."/>
        </authorList>
    </citation>
    <scope>NUCLEOTIDE SEQUENCE</scope>
</reference>
<dbReference type="GO" id="GO:0019442">
    <property type="term" value="P:L-tryptophan catabolic process to acetyl-CoA"/>
    <property type="evidence" value="ECO:0007669"/>
    <property type="project" value="TreeGrafter"/>
</dbReference>
<organism evidence="1">
    <name type="scientific">Lygus hesperus</name>
    <name type="common">Western plant bug</name>
    <dbReference type="NCBI Taxonomy" id="30085"/>
    <lineage>
        <taxon>Eukaryota</taxon>
        <taxon>Metazoa</taxon>
        <taxon>Ecdysozoa</taxon>
        <taxon>Arthropoda</taxon>
        <taxon>Hexapoda</taxon>
        <taxon>Insecta</taxon>
        <taxon>Pterygota</taxon>
        <taxon>Neoptera</taxon>
        <taxon>Paraneoptera</taxon>
        <taxon>Hemiptera</taxon>
        <taxon>Heteroptera</taxon>
        <taxon>Panheteroptera</taxon>
        <taxon>Cimicomorpha</taxon>
        <taxon>Miridae</taxon>
        <taxon>Mirini</taxon>
        <taxon>Lygus</taxon>
    </lineage>
</organism>
<keyword evidence="1" id="KW-0223">Dioxygenase</keyword>
<dbReference type="EMBL" id="GBHO01017212">
    <property type="protein sequence ID" value="JAG26392.1"/>
    <property type="molecule type" value="Transcribed_RNA"/>
</dbReference>
<dbReference type="InterPro" id="IPR037217">
    <property type="entry name" value="Trp/Indoleamine_2_3_dOase-like"/>
</dbReference>
<evidence type="ECO:0000313" key="2">
    <source>
        <dbReference type="EMBL" id="JAQ09211.1"/>
    </source>
</evidence>
<keyword evidence="1" id="KW-0560">Oxidoreductase</keyword>
<protein>
    <submittedName>
        <fullName evidence="1">Tryptophan 2,3-dioxygenase</fullName>
    </submittedName>
</protein>
<dbReference type="Pfam" id="PF03301">
    <property type="entry name" value="Trp_dioxygenase"/>
    <property type="match status" value="1"/>
</dbReference>
<dbReference type="EMBL" id="GDHC01009418">
    <property type="protein sequence ID" value="JAQ09211.1"/>
    <property type="molecule type" value="Transcribed_RNA"/>
</dbReference>
<reference evidence="2" key="3">
    <citation type="journal article" date="2016" name="Gigascience">
        <title>De novo construction of an expanded transcriptome assembly for the western tarnished plant bug, Lygus hesperus.</title>
        <authorList>
            <person name="Tassone E.E."/>
            <person name="Geib S.M."/>
            <person name="Hall B."/>
            <person name="Fabrick J.A."/>
            <person name="Brent C.S."/>
            <person name="Hull J.J."/>
        </authorList>
    </citation>
    <scope>NUCLEOTIDE SEQUENCE</scope>
</reference>
<evidence type="ECO:0000313" key="1">
    <source>
        <dbReference type="EMBL" id="JAG26392.1"/>
    </source>
</evidence>
<dbReference type="InterPro" id="IPR004981">
    <property type="entry name" value="Trp_2_3_dOase"/>
</dbReference>
<dbReference type="PANTHER" id="PTHR10138">
    <property type="entry name" value="TRYPTOPHAN 2,3-DIOXYGENASE"/>
    <property type="match status" value="1"/>
</dbReference>
<name>A0A0A9XZZ9_LYGHE</name>
<dbReference type="GO" id="GO:0004833">
    <property type="term" value="F:L-tryptophan 2,3-dioxygenase activity"/>
    <property type="evidence" value="ECO:0007669"/>
    <property type="project" value="InterPro"/>
</dbReference>
<dbReference type="GO" id="GO:0020037">
    <property type="term" value="F:heme binding"/>
    <property type="evidence" value="ECO:0007669"/>
    <property type="project" value="InterPro"/>
</dbReference>
<dbReference type="PANTHER" id="PTHR10138:SF0">
    <property type="entry name" value="TRYPTOPHAN 2,3-DIOXYGENASE"/>
    <property type="match status" value="1"/>
</dbReference>
<dbReference type="Gene3D" id="1.20.58.480">
    <property type="match status" value="1"/>
</dbReference>
<accession>A0A0A9XZZ9</accession>
<reference evidence="1" key="1">
    <citation type="journal article" date="2014" name="PLoS ONE">
        <title>Transcriptome-Based Identification of ABC Transporters in the Western Tarnished Plant Bug Lygus hesperus.</title>
        <authorList>
            <person name="Hull J.J."/>
            <person name="Chaney K."/>
            <person name="Geib S.M."/>
            <person name="Fabrick J.A."/>
            <person name="Brent C.S."/>
            <person name="Walsh D."/>
            <person name="Lavine L.C."/>
        </authorList>
    </citation>
    <scope>NUCLEOTIDE SEQUENCE</scope>
</reference>
<dbReference type="SUPFAM" id="SSF140959">
    <property type="entry name" value="Indolic compounds 2,3-dioxygenase-like"/>
    <property type="match status" value="1"/>
</dbReference>